<evidence type="ECO:0000256" key="3">
    <source>
        <dbReference type="ARBA" id="ARBA00022475"/>
    </source>
</evidence>
<evidence type="ECO:0000256" key="1">
    <source>
        <dbReference type="ARBA" id="ARBA00004651"/>
    </source>
</evidence>
<feature type="domain" description="MgtC/SapB/SrpB/YhiD N-terminal" evidence="8">
    <location>
        <begin position="30"/>
        <end position="151"/>
    </location>
</feature>
<organism evidence="9 10">
    <name type="scientific">Piscinibacter koreensis</name>
    <dbReference type="NCBI Taxonomy" id="2742824"/>
    <lineage>
        <taxon>Bacteria</taxon>
        <taxon>Pseudomonadati</taxon>
        <taxon>Pseudomonadota</taxon>
        <taxon>Betaproteobacteria</taxon>
        <taxon>Burkholderiales</taxon>
        <taxon>Sphaerotilaceae</taxon>
        <taxon>Piscinibacter</taxon>
    </lineage>
</organism>
<feature type="transmembrane region" description="Helical" evidence="7">
    <location>
        <begin position="25"/>
        <end position="42"/>
    </location>
</feature>
<dbReference type="EMBL" id="JABWMJ010000007">
    <property type="protein sequence ID" value="NUZ07241.1"/>
    <property type="molecule type" value="Genomic_DNA"/>
</dbReference>
<dbReference type="AlphaFoldDB" id="A0A7Y6NQ56"/>
<dbReference type="Pfam" id="PF02308">
    <property type="entry name" value="MgtC"/>
    <property type="match status" value="1"/>
</dbReference>
<keyword evidence="3" id="KW-1003">Cell membrane</keyword>
<sequence length="171" mass="18400">MWDQVLRTLQHEFSDVPDVEQLTRIVLRFVLAVVLGALIGYDRERAESTAGLRTHMLVALGTAMFVLVSQQAGLDAEGMSRVIQGLLAGIGFLGAGAVIKLSETGQVRGLTTAAGLWSTAAIGMTVGLGREMTAVIATLFVLAILALVLRWEHYAELKQGARRNEHATTED</sequence>
<feature type="transmembrane region" description="Helical" evidence="7">
    <location>
        <begin position="110"/>
        <end position="128"/>
    </location>
</feature>
<dbReference type="PRINTS" id="PR01837">
    <property type="entry name" value="MGTCSAPBPROT"/>
</dbReference>
<evidence type="ECO:0000259" key="8">
    <source>
        <dbReference type="Pfam" id="PF02308"/>
    </source>
</evidence>
<evidence type="ECO:0000313" key="9">
    <source>
        <dbReference type="EMBL" id="NUZ07241.1"/>
    </source>
</evidence>
<evidence type="ECO:0000256" key="5">
    <source>
        <dbReference type="ARBA" id="ARBA00022989"/>
    </source>
</evidence>
<keyword evidence="10" id="KW-1185">Reference proteome</keyword>
<dbReference type="PANTHER" id="PTHR33778">
    <property type="entry name" value="PROTEIN MGTC"/>
    <property type="match status" value="1"/>
</dbReference>
<evidence type="ECO:0000256" key="7">
    <source>
        <dbReference type="RuleBase" id="RU365041"/>
    </source>
</evidence>
<dbReference type="InterPro" id="IPR049177">
    <property type="entry name" value="MgtC_SapB_SrpB_YhiD_N"/>
</dbReference>
<dbReference type="InterPro" id="IPR003416">
    <property type="entry name" value="MgtC/SapB/SrpB/YhiD_fam"/>
</dbReference>
<dbReference type="PANTHER" id="PTHR33778:SF1">
    <property type="entry name" value="MAGNESIUM TRANSPORTER YHID-RELATED"/>
    <property type="match status" value="1"/>
</dbReference>
<reference evidence="9 10" key="1">
    <citation type="submission" date="2020-06" db="EMBL/GenBank/DDBJ databases">
        <title>Schlegella sp. ID0723 isolated from air conditioner.</title>
        <authorList>
            <person name="Kim D.Y."/>
            <person name="Kim D.-U."/>
        </authorList>
    </citation>
    <scope>NUCLEOTIDE SEQUENCE [LARGE SCALE GENOMIC DNA]</scope>
    <source>
        <strain evidence="9 10">ID0723</strain>
    </source>
</reference>
<feature type="transmembrane region" description="Helical" evidence="7">
    <location>
        <begin position="134"/>
        <end position="153"/>
    </location>
</feature>
<comment type="subcellular location">
    <subcellularLocation>
        <location evidence="7">Cell inner membrane</location>
        <topology evidence="7">Multi-pass membrane protein</topology>
    </subcellularLocation>
    <subcellularLocation>
        <location evidence="1">Cell membrane</location>
        <topology evidence="1">Multi-pass membrane protein</topology>
    </subcellularLocation>
</comment>
<evidence type="ECO:0000256" key="6">
    <source>
        <dbReference type="ARBA" id="ARBA00023136"/>
    </source>
</evidence>
<keyword evidence="5 7" id="KW-1133">Transmembrane helix</keyword>
<feature type="transmembrane region" description="Helical" evidence="7">
    <location>
        <begin position="54"/>
        <end position="72"/>
    </location>
</feature>
<dbReference type="Proteomes" id="UP000529637">
    <property type="component" value="Unassembled WGS sequence"/>
</dbReference>
<evidence type="ECO:0000256" key="2">
    <source>
        <dbReference type="ARBA" id="ARBA00009298"/>
    </source>
</evidence>
<evidence type="ECO:0000313" key="10">
    <source>
        <dbReference type="Proteomes" id="UP000529637"/>
    </source>
</evidence>
<comment type="caution">
    <text evidence="9">The sequence shown here is derived from an EMBL/GenBank/DDBJ whole genome shotgun (WGS) entry which is preliminary data.</text>
</comment>
<keyword evidence="7" id="KW-0997">Cell inner membrane</keyword>
<proteinExistence type="inferred from homology"/>
<comment type="similarity">
    <text evidence="2 7">Belongs to the MgtC/SapB family.</text>
</comment>
<keyword evidence="4 7" id="KW-0812">Transmembrane</keyword>
<feature type="transmembrane region" description="Helical" evidence="7">
    <location>
        <begin position="78"/>
        <end position="98"/>
    </location>
</feature>
<gene>
    <name evidence="9" type="ORF">HQN59_15875</name>
</gene>
<protein>
    <recommendedName>
        <fullName evidence="7">Protein MgtC</fullName>
    </recommendedName>
</protein>
<name>A0A7Y6NQ56_9BURK</name>
<evidence type="ECO:0000256" key="4">
    <source>
        <dbReference type="ARBA" id="ARBA00022692"/>
    </source>
</evidence>
<keyword evidence="6 7" id="KW-0472">Membrane</keyword>
<dbReference type="GO" id="GO:0005886">
    <property type="term" value="C:plasma membrane"/>
    <property type="evidence" value="ECO:0007669"/>
    <property type="project" value="UniProtKB-SubCell"/>
</dbReference>
<accession>A0A7Y6NQ56</accession>
<dbReference type="RefSeq" id="WP_176070092.1">
    <property type="nucleotide sequence ID" value="NZ_JABWMJ010000007.1"/>
</dbReference>